<keyword evidence="3" id="KW-1185">Reference proteome</keyword>
<dbReference type="EMBL" id="BAABBM010000001">
    <property type="protein sequence ID" value="GAA3898214.1"/>
    <property type="molecule type" value="Genomic_DNA"/>
</dbReference>
<evidence type="ECO:0000313" key="2">
    <source>
        <dbReference type="EMBL" id="GAA3898214.1"/>
    </source>
</evidence>
<accession>A0ABP7LC86</accession>
<reference evidence="3" key="1">
    <citation type="journal article" date="2019" name="Int. J. Syst. Evol. Microbiol.">
        <title>The Global Catalogue of Microorganisms (GCM) 10K type strain sequencing project: providing services to taxonomists for standard genome sequencing and annotation.</title>
        <authorList>
            <consortium name="The Broad Institute Genomics Platform"/>
            <consortium name="The Broad Institute Genome Sequencing Center for Infectious Disease"/>
            <person name="Wu L."/>
            <person name="Ma J."/>
        </authorList>
    </citation>
    <scope>NUCLEOTIDE SEQUENCE [LARGE SCALE GENOMIC DNA]</scope>
    <source>
        <strain evidence="3">JCM 17543</strain>
    </source>
</reference>
<name>A0ABP7LC86_9SPHN</name>
<feature type="compositionally biased region" description="Basic and acidic residues" evidence="1">
    <location>
        <begin position="20"/>
        <end position="36"/>
    </location>
</feature>
<comment type="caution">
    <text evidence="2">The sequence shown here is derived from an EMBL/GenBank/DDBJ whole genome shotgun (WGS) entry which is preliminary data.</text>
</comment>
<sequence length="109" mass="12072">MERKIGESVRGRFLHVENVQPRRADPSGPEHNDRIAPEPGFSPAQYRTLGLLYALASARAGTWMIPAFHANIDRGIPAAHDDPQNFDLAAFDEAVAKWLRKLRAGNGAR</sequence>
<evidence type="ECO:0000313" key="3">
    <source>
        <dbReference type="Proteomes" id="UP001500827"/>
    </source>
</evidence>
<feature type="region of interest" description="Disordered" evidence="1">
    <location>
        <begin position="17"/>
        <end position="41"/>
    </location>
</feature>
<organism evidence="2 3">
    <name type="scientific">Sphingomonas limnosediminicola</name>
    <dbReference type="NCBI Taxonomy" id="940133"/>
    <lineage>
        <taxon>Bacteria</taxon>
        <taxon>Pseudomonadati</taxon>
        <taxon>Pseudomonadota</taxon>
        <taxon>Alphaproteobacteria</taxon>
        <taxon>Sphingomonadales</taxon>
        <taxon>Sphingomonadaceae</taxon>
        <taxon>Sphingomonas</taxon>
    </lineage>
</organism>
<dbReference type="Proteomes" id="UP001500827">
    <property type="component" value="Unassembled WGS sequence"/>
</dbReference>
<evidence type="ECO:0000256" key="1">
    <source>
        <dbReference type="SAM" id="MobiDB-lite"/>
    </source>
</evidence>
<protein>
    <submittedName>
        <fullName evidence="2">Uncharacterized protein</fullName>
    </submittedName>
</protein>
<proteinExistence type="predicted"/>
<gene>
    <name evidence="2" type="ORF">GCM10022276_16490</name>
</gene>